<keyword evidence="6" id="KW-0508">mRNA splicing</keyword>
<dbReference type="KEGG" id="tgo:TGME49_244100"/>
<dbReference type="RefSeq" id="XP_002366899.1">
    <property type="nucleotide sequence ID" value="XM_002366858.1"/>
</dbReference>
<sequence length="553" mass="59851">MSTLAESFLCDLQDLEEDEDDELESSALTHAPDASPSVGKEDTGGLLGAPASAVDVSEAKSSEQKVEEDDLDSPIPDAVQEYEQRQQENYVGVVVSDLMLQPDFLELLDRVRALTPQDAENDNEELHLIEKCNERVIDIDKDILNIHKFIKDIYSMKFPELESIVQSPLEYIGVVLRIQNQTDLTQVDLSDLLPSPTIMALTVAASLSVSSSSSSSSGRRLPDEEFCHAIAAAKEAIALAEKRKEILQYLESRMSLIAPNVSAILGAALAARLLTRVGGLKMLAKMPSQNIMLVGSQKKTSFSLSSKAGATGSAAGPSASLLCSCEILLLTPVAFRTRALRLLAGKVSLAARVDFFGQSKEGEKGKAMREEIVRALIKAQEPPPAPQKKALPAPDERARPKRGGKKYRRMKEKYELTEVHKQLNRMQFGVEEDQNGLKAKGLGMLGKSIASGRLKIQAKQQKKLQPSRKRQQQMNRGAGARAGNETAGCGFSSSLTFTPIQGIELCNPDAAGAAANPAVAKKQAANTKTNYFSSTGKFTKVEKDLASMVPKAV</sequence>
<evidence type="ECO:0000256" key="3">
    <source>
        <dbReference type="ARBA" id="ARBA00022664"/>
    </source>
</evidence>
<reference evidence="11" key="1">
    <citation type="submission" date="2013-04" db="EMBL/GenBank/DDBJ databases">
        <authorList>
            <person name="Sibley D."/>
            <person name="Venepally P."/>
            <person name="Karamycheva S."/>
            <person name="Hadjithomas M."/>
            <person name="Khan A."/>
            <person name="Brunk B."/>
            <person name="Roos D."/>
            <person name="Caler E."/>
            <person name="Lorenzi H."/>
        </authorList>
    </citation>
    <scope>NUCLEOTIDE SEQUENCE [LARGE SCALE GENOMIC DNA]</scope>
    <source>
        <strain evidence="11">ME49</strain>
    </source>
</reference>
<dbReference type="InterPro" id="IPR042239">
    <property type="entry name" value="Nop_C"/>
</dbReference>
<dbReference type="SMART" id="SM00931">
    <property type="entry name" value="NOSIC"/>
    <property type="match status" value="1"/>
</dbReference>
<evidence type="ECO:0000256" key="4">
    <source>
        <dbReference type="ARBA" id="ARBA00022728"/>
    </source>
</evidence>
<dbReference type="GO" id="GO:0071011">
    <property type="term" value="C:precatalytic spliceosome"/>
    <property type="evidence" value="ECO:0007669"/>
    <property type="project" value="TreeGrafter"/>
</dbReference>
<gene>
    <name evidence="11" type="ORF">TGME49_244100</name>
</gene>
<evidence type="ECO:0000256" key="6">
    <source>
        <dbReference type="ARBA" id="ARBA00023187"/>
    </source>
</evidence>
<dbReference type="InterPro" id="IPR027105">
    <property type="entry name" value="Prp31"/>
</dbReference>
<dbReference type="Gene3D" id="1.10.246.90">
    <property type="entry name" value="Nop domain"/>
    <property type="match status" value="1"/>
</dbReference>
<evidence type="ECO:0000313" key="12">
    <source>
        <dbReference type="Proteomes" id="UP000001529"/>
    </source>
</evidence>
<dbReference type="OrthoDB" id="4771285at2759"/>
<keyword evidence="4" id="KW-0747">Spliceosome</keyword>
<evidence type="ECO:0000256" key="5">
    <source>
        <dbReference type="ARBA" id="ARBA00022884"/>
    </source>
</evidence>
<evidence type="ECO:0000256" key="1">
    <source>
        <dbReference type="ARBA" id="ARBA00004123"/>
    </source>
</evidence>
<dbReference type="GO" id="GO:0000244">
    <property type="term" value="P:spliceosomal tri-snRNP complex assembly"/>
    <property type="evidence" value="ECO:0007669"/>
    <property type="project" value="InterPro"/>
</dbReference>
<feature type="region of interest" description="Disordered" evidence="9">
    <location>
        <begin position="459"/>
        <end position="485"/>
    </location>
</feature>
<feature type="domain" description="Nop" evidence="10">
    <location>
        <begin position="257"/>
        <end position="381"/>
    </location>
</feature>
<keyword evidence="12" id="KW-1185">Reference proteome</keyword>
<evidence type="ECO:0000256" key="7">
    <source>
        <dbReference type="ARBA" id="ARBA00023242"/>
    </source>
</evidence>
<evidence type="ECO:0000313" key="11">
    <source>
        <dbReference type="EMBL" id="EPT30531.1"/>
    </source>
</evidence>
<comment type="subcellular location">
    <subcellularLocation>
        <location evidence="1">Nucleus</location>
    </subcellularLocation>
</comment>
<dbReference type="GO" id="GO:0005687">
    <property type="term" value="C:U4 snRNP"/>
    <property type="evidence" value="ECO:0007669"/>
    <property type="project" value="TreeGrafter"/>
</dbReference>
<name>A0A125YM09_TOXGM</name>
<dbReference type="GeneID" id="7893907"/>
<keyword evidence="3" id="KW-0507">mRNA processing</keyword>
<evidence type="ECO:0000259" key="10">
    <source>
        <dbReference type="PROSITE" id="PS51358"/>
    </source>
</evidence>
<dbReference type="SUPFAM" id="SSF89124">
    <property type="entry name" value="Nop domain"/>
    <property type="match status" value="1"/>
</dbReference>
<feature type="region of interest" description="Disordered" evidence="9">
    <location>
        <begin position="1"/>
        <end position="73"/>
    </location>
</feature>
<evidence type="ECO:0000256" key="2">
    <source>
        <dbReference type="ARBA" id="ARBA00005572"/>
    </source>
</evidence>
<dbReference type="VEuPathDB" id="ToxoDB:TGME49_244100"/>
<feature type="compositionally biased region" description="Acidic residues" evidence="9">
    <location>
        <begin position="13"/>
        <end position="24"/>
    </location>
</feature>
<dbReference type="InterPro" id="IPR012976">
    <property type="entry name" value="NOSIC"/>
</dbReference>
<dbReference type="PhylomeDB" id="A0A125YM09"/>
<evidence type="ECO:0000256" key="9">
    <source>
        <dbReference type="SAM" id="MobiDB-lite"/>
    </source>
</evidence>
<dbReference type="Pfam" id="PF09785">
    <property type="entry name" value="Prp31_C"/>
    <property type="match status" value="1"/>
</dbReference>
<dbReference type="EMBL" id="CM002040">
    <property type="protein sequence ID" value="EPT30531.1"/>
    <property type="molecule type" value="Genomic_DNA"/>
</dbReference>
<dbReference type="PANTHER" id="PTHR13904">
    <property type="entry name" value="PRE-MRNA SPLICING FACTOR PRP31"/>
    <property type="match status" value="1"/>
</dbReference>
<evidence type="ECO:0000256" key="8">
    <source>
        <dbReference type="ARBA" id="ARBA00023274"/>
    </source>
</evidence>
<feature type="compositionally biased region" description="Basic residues" evidence="9">
    <location>
        <begin position="460"/>
        <end position="471"/>
    </location>
</feature>
<dbReference type="PANTHER" id="PTHR13904:SF0">
    <property type="entry name" value="U4_U6 SMALL NUCLEAR RIBONUCLEOPROTEIN PRP31"/>
    <property type="match status" value="1"/>
</dbReference>
<feature type="region of interest" description="Disordered" evidence="9">
    <location>
        <begin position="380"/>
        <end position="410"/>
    </location>
</feature>
<dbReference type="InterPro" id="IPR036070">
    <property type="entry name" value="Nop_dom_sf"/>
</dbReference>
<protein>
    <submittedName>
        <fullName evidence="11">SnoRNA binding domain-containing protein</fullName>
    </submittedName>
</protein>
<dbReference type="AlphaFoldDB" id="A0A125YM09"/>
<dbReference type="PROSITE" id="PS51358">
    <property type="entry name" value="NOP"/>
    <property type="match status" value="1"/>
</dbReference>
<comment type="similarity">
    <text evidence="2">Belongs to the PRP31 family.</text>
</comment>
<dbReference type="InterPro" id="IPR019175">
    <property type="entry name" value="Prp31_C"/>
</dbReference>
<keyword evidence="7" id="KW-0539">Nucleus</keyword>
<dbReference type="EMBL" id="KE138827">
    <property type="protein sequence ID" value="EPT30531.1"/>
    <property type="molecule type" value="Genomic_DNA"/>
</dbReference>
<dbReference type="GO" id="GO:0046540">
    <property type="term" value="C:U4/U6 x U5 tri-snRNP complex"/>
    <property type="evidence" value="ECO:0007669"/>
    <property type="project" value="InterPro"/>
</dbReference>
<dbReference type="Pfam" id="PF01798">
    <property type="entry name" value="Nop"/>
    <property type="match status" value="1"/>
</dbReference>
<proteinExistence type="inferred from homology"/>
<keyword evidence="5" id="KW-0694">RNA-binding</keyword>
<dbReference type="Proteomes" id="UP000001529">
    <property type="component" value="Chromosome VI"/>
</dbReference>
<dbReference type="Gene3D" id="1.10.287.4070">
    <property type="match status" value="1"/>
</dbReference>
<dbReference type="InterPro" id="IPR002687">
    <property type="entry name" value="Nop_dom"/>
</dbReference>
<accession>A0A125YM09</accession>
<feature type="compositionally biased region" description="Basic residues" evidence="9">
    <location>
        <begin position="399"/>
        <end position="410"/>
    </location>
</feature>
<keyword evidence="8" id="KW-0687">Ribonucleoprotein</keyword>
<dbReference type="GO" id="GO:0003723">
    <property type="term" value="F:RNA binding"/>
    <property type="evidence" value="ECO:0007669"/>
    <property type="project" value="UniProtKB-KW"/>
</dbReference>
<organism evidence="11 12">
    <name type="scientific">Toxoplasma gondii (strain ATCC 50611 / Me49)</name>
    <dbReference type="NCBI Taxonomy" id="508771"/>
    <lineage>
        <taxon>Eukaryota</taxon>
        <taxon>Sar</taxon>
        <taxon>Alveolata</taxon>
        <taxon>Apicomplexa</taxon>
        <taxon>Conoidasida</taxon>
        <taxon>Coccidia</taxon>
        <taxon>Eucoccidiorida</taxon>
        <taxon>Eimeriorina</taxon>
        <taxon>Sarcocystidae</taxon>
        <taxon>Toxoplasma</taxon>
    </lineage>
</organism>